<dbReference type="InterPro" id="IPR003719">
    <property type="entry name" value="Phenazine_PhzF-like"/>
</dbReference>
<dbReference type="Gene3D" id="3.10.310.10">
    <property type="entry name" value="Diaminopimelate Epimerase, Chain A, domain 1"/>
    <property type="match status" value="2"/>
</dbReference>
<dbReference type="EC" id="5.3.3.17" evidence="2"/>
<dbReference type="GO" id="GO:0102943">
    <property type="term" value="F:trans-2,3-dihydro-3-hydroxy-anthranilate isomerase activity"/>
    <property type="evidence" value="ECO:0007669"/>
    <property type="project" value="UniProtKB-EC"/>
</dbReference>
<organism evidence="2 3">
    <name type="scientific">Neobacillus niacini</name>
    <dbReference type="NCBI Taxonomy" id="86668"/>
    <lineage>
        <taxon>Bacteria</taxon>
        <taxon>Bacillati</taxon>
        <taxon>Bacillota</taxon>
        <taxon>Bacilli</taxon>
        <taxon>Bacillales</taxon>
        <taxon>Bacillaceae</taxon>
        <taxon>Neobacillus</taxon>
    </lineage>
</organism>
<evidence type="ECO:0000256" key="1">
    <source>
        <dbReference type="PIRSR" id="PIRSR016184-1"/>
    </source>
</evidence>
<comment type="caution">
    <text evidence="2">The sequence shown here is derived from an EMBL/GenBank/DDBJ whole genome shotgun (WGS) entry which is preliminary data.</text>
</comment>
<dbReference type="SUPFAM" id="SSF54506">
    <property type="entry name" value="Diaminopimelate epimerase-like"/>
    <property type="match status" value="1"/>
</dbReference>
<dbReference type="NCBIfam" id="TIGR00654">
    <property type="entry name" value="PhzF_family"/>
    <property type="match status" value="1"/>
</dbReference>
<reference evidence="3" key="2">
    <citation type="submission" date="2020-08" db="EMBL/GenBank/DDBJ databases">
        <title>The Agave Microbiome: Exploring the role of microbial communities in plant adaptations to desert environments.</title>
        <authorList>
            <person name="Partida-Martinez L.P."/>
        </authorList>
    </citation>
    <scope>NUCLEOTIDE SEQUENCE [LARGE SCALE GENOMIC DNA]</scope>
    <source>
        <strain evidence="3">AT2.8</strain>
    </source>
</reference>
<dbReference type="PIRSF" id="PIRSF016184">
    <property type="entry name" value="PhzC_PhzF"/>
    <property type="match status" value="1"/>
</dbReference>
<keyword evidence="2" id="KW-0413">Isomerase</keyword>
<dbReference type="EMBL" id="JACCBX010000008">
    <property type="protein sequence ID" value="NYE06996.1"/>
    <property type="molecule type" value="Genomic_DNA"/>
</dbReference>
<dbReference type="Proteomes" id="UP000548423">
    <property type="component" value="Unassembled WGS sequence"/>
</dbReference>
<dbReference type="PANTHER" id="PTHR13774:SF32">
    <property type="entry name" value="ANTISENSE-ENHANCING SEQUENCE 1"/>
    <property type="match status" value="1"/>
</dbReference>
<sequence length="287" mass="32205">MKYYIVDVFAENKYEGNQLAVFIPEGKMEQTEMQKIAREMNFSETTFIMSGLQDNGGYDVKIFSPDSELPFAGHPTLGTAYVIKNLFDRSERSDIKLNLTVGQVPVVFEDQYAWMTQNQPEFGANVEIDRIVDALQINREDINTDYPIEVVSTGLPSVIVHLNSLDAVSRCKINPIAFEKLLKDIGEVNLLVFTTETASPENDLNVRLFMSNSGYLEDPATGSANGNLAGYLLKHDFFHSNEISYRVAQGAFIGRPSLLKINAKKTDDHYLIQVGGRVIVISEGKWY</sequence>
<evidence type="ECO:0000313" key="3">
    <source>
        <dbReference type="Proteomes" id="UP000548423"/>
    </source>
</evidence>
<feature type="active site" evidence="1">
    <location>
        <position position="44"/>
    </location>
</feature>
<protein>
    <submittedName>
        <fullName evidence="2">Trans-2,3-dihydro-3-hydroxyanthranilate isomerase</fullName>
        <ecNumber evidence="2">5.3.3.17</ecNumber>
    </submittedName>
</protein>
<dbReference type="AlphaFoldDB" id="A0A852TGY9"/>
<proteinExistence type="predicted"/>
<reference evidence="3" key="1">
    <citation type="submission" date="2020-07" db="EMBL/GenBank/DDBJ databases">
        <authorList>
            <person name="Partida-Martinez L."/>
            <person name="Huntemann M."/>
            <person name="Clum A."/>
            <person name="Wang J."/>
            <person name="Palaniappan K."/>
            <person name="Ritter S."/>
            <person name="Chen I.-M."/>
            <person name="Stamatis D."/>
            <person name="Reddy T."/>
            <person name="O'Malley R."/>
            <person name="Daum C."/>
            <person name="Shapiro N."/>
            <person name="Ivanova N."/>
            <person name="Kyrpides N."/>
            <person name="Woyke T."/>
        </authorList>
    </citation>
    <scope>NUCLEOTIDE SEQUENCE [LARGE SCALE GENOMIC DNA]</scope>
    <source>
        <strain evidence="3">AT2.8</strain>
    </source>
</reference>
<evidence type="ECO:0000313" key="2">
    <source>
        <dbReference type="EMBL" id="NYE06996.1"/>
    </source>
</evidence>
<name>A0A852TGY9_9BACI</name>
<dbReference type="GO" id="GO:0005737">
    <property type="term" value="C:cytoplasm"/>
    <property type="evidence" value="ECO:0007669"/>
    <property type="project" value="TreeGrafter"/>
</dbReference>
<dbReference type="Pfam" id="PF02567">
    <property type="entry name" value="PhzC-PhzF"/>
    <property type="match status" value="1"/>
</dbReference>
<dbReference type="PANTHER" id="PTHR13774">
    <property type="entry name" value="PHENAZINE BIOSYNTHESIS PROTEIN"/>
    <property type="match status" value="1"/>
</dbReference>
<gene>
    <name evidence="2" type="ORF">F4694_003781</name>
</gene>
<accession>A0A852TGY9</accession>